<dbReference type="EMBL" id="FMYT01000028">
    <property type="protein sequence ID" value="SDD13469.1"/>
    <property type="molecule type" value="Genomic_DNA"/>
</dbReference>
<dbReference type="Gene3D" id="3.40.50.2020">
    <property type="match status" value="1"/>
</dbReference>
<accession>A0A1G6S9F4</accession>
<gene>
    <name evidence="1" type="ORF">SAMN04488597_12824</name>
</gene>
<dbReference type="OrthoDB" id="6637825at2"/>
<dbReference type="RefSeq" id="WP_073160204.1">
    <property type="nucleotide sequence ID" value="NZ_FMYT01000028.1"/>
</dbReference>
<dbReference type="InterPro" id="IPR029057">
    <property type="entry name" value="PRTase-like"/>
</dbReference>
<name>A0A1G6S9F4_9FIRM</name>
<protein>
    <submittedName>
        <fullName evidence="1">Uncharacterized protein</fullName>
    </submittedName>
</protein>
<dbReference type="Proteomes" id="UP000324896">
    <property type="component" value="Unassembled WGS sequence"/>
</dbReference>
<organism evidence="1 2">
    <name type="scientific">Halanaerobium congolense</name>
    <dbReference type="NCBI Taxonomy" id="54121"/>
    <lineage>
        <taxon>Bacteria</taxon>
        <taxon>Bacillati</taxon>
        <taxon>Bacillota</taxon>
        <taxon>Clostridia</taxon>
        <taxon>Halanaerobiales</taxon>
        <taxon>Halanaerobiaceae</taxon>
        <taxon>Halanaerobium</taxon>
    </lineage>
</organism>
<dbReference type="AlphaFoldDB" id="A0A1G6S9F4"/>
<dbReference type="InterPro" id="IPR000836">
    <property type="entry name" value="PRTase_dom"/>
</dbReference>
<proteinExistence type="predicted"/>
<evidence type="ECO:0000313" key="1">
    <source>
        <dbReference type="EMBL" id="SDD13469.1"/>
    </source>
</evidence>
<reference evidence="1 2" key="1">
    <citation type="submission" date="2016-10" db="EMBL/GenBank/DDBJ databases">
        <authorList>
            <person name="Varghese N."/>
            <person name="Submissions S."/>
        </authorList>
    </citation>
    <scope>NUCLEOTIDE SEQUENCE [LARGE SCALE GENOMIC DNA]</scope>
    <source>
        <strain evidence="1 2">WG10</strain>
    </source>
</reference>
<dbReference type="SUPFAM" id="SSF53271">
    <property type="entry name" value="PRTase-like"/>
    <property type="match status" value="1"/>
</dbReference>
<sequence>MITKKSITDLNKSLDSLDEILSLKDEIKLFSLGLKYDIIIYNDVIGSTFYSHHGKGSVVNIDIKYGRTRKPEYRIIVAYPDGEKIYQFNPDEFQNDRFSKIKINKFTLKRIKTALVKLQNKKFLSILKDLNFQSKGKDANLVYDCHRKLNSLNPDHFINKDKSIDTYYAYLFDYYSRYGIDNAAPSSQDLRNRKKILDFKKGKKDSDVVNKISKLLNTYFTADDLKDIILLPIPTSTNYKDRIRFKDFVKDVSDRTGIVNGYDLIKSTVDRPATHDRFNGSKYFSAADLKLSNYLIGRNVVLFDDIITTGNQFRQITNKVNSFGADVLMGIFLGQTVKVGK</sequence>
<dbReference type="CDD" id="cd06223">
    <property type="entry name" value="PRTases_typeI"/>
    <property type="match status" value="1"/>
</dbReference>
<evidence type="ECO:0000313" key="2">
    <source>
        <dbReference type="Proteomes" id="UP000324896"/>
    </source>
</evidence>